<keyword evidence="3" id="KW-1185">Reference proteome</keyword>
<sequence>MRHGQKRYPKQRPVVSAPAAAETGEEAPRLLQVSPASTPRELLGRQAAELAIREQGTAETEAGRSACFDVAGGRRRGRRWR</sequence>
<dbReference type="Proteomes" id="UP001327560">
    <property type="component" value="Chromosome 9"/>
</dbReference>
<dbReference type="EMBL" id="CP136898">
    <property type="protein sequence ID" value="WOL18489.1"/>
    <property type="molecule type" value="Genomic_DNA"/>
</dbReference>
<protein>
    <submittedName>
        <fullName evidence="2">Uncharacterized protein</fullName>
    </submittedName>
</protein>
<proteinExistence type="predicted"/>
<reference evidence="2 3" key="1">
    <citation type="submission" date="2023-10" db="EMBL/GenBank/DDBJ databases">
        <title>Chromosome-scale genome assembly provides insights into flower coloration mechanisms of Canna indica.</title>
        <authorList>
            <person name="Li C."/>
        </authorList>
    </citation>
    <scope>NUCLEOTIDE SEQUENCE [LARGE SCALE GENOMIC DNA]</scope>
    <source>
        <tissue evidence="2">Flower</tissue>
    </source>
</reference>
<organism evidence="2 3">
    <name type="scientific">Canna indica</name>
    <name type="common">Indian-shot</name>
    <dbReference type="NCBI Taxonomy" id="4628"/>
    <lineage>
        <taxon>Eukaryota</taxon>
        <taxon>Viridiplantae</taxon>
        <taxon>Streptophyta</taxon>
        <taxon>Embryophyta</taxon>
        <taxon>Tracheophyta</taxon>
        <taxon>Spermatophyta</taxon>
        <taxon>Magnoliopsida</taxon>
        <taxon>Liliopsida</taxon>
        <taxon>Zingiberales</taxon>
        <taxon>Cannaceae</taxon>
        <taxon>Canna</taxon>
    </lineage>
</organism>
<gene>
    <name evidence="2" type="ORF">Cni_G27286</name>
</gene>
<feature type="region of interest" description="Disordered" evidence="1">
    <location>
        <begin position="1"/>
        <end position="39"/>
    </location>
</feature>
<dbReference type="AlphaFoldDB" id="A0AAQ3L1G9"/>
<evidence type="ECO:0000256" key="1">
    <source>
        <dbReference type="SAM" id="MobiDB-lite"/>
    </source>
</evidence>
<feature type="compositionally biased region" description="Basic residues" evidence="1">
    <location>
        <begin position="1"/>
        <end position="10"/>
    </location>
</feature>
<name>A0AAQ3L1G9_9LILI</name>
<evidence type="ECO:0000313" key="2">
    <source>
        <dbReference type="EMBL" id="WOL18489.1"/>
    </source>
</evidence>
<accession>A0AAQ3L1G9</accession>
<evidence type="ECO:0000313" key="3">
    <source>
        <dbReference type="Proteomes" id="UP001327560"/>
    </source>
</evidence>